<keyword evidence="9" id="KW-1185">Reference proteome</keyword>
<evidence type="ECO:0000256" key="7">
    <source>
        <dbReference type="ARBA" id="ARBA00023242"/>
    </source>
</evidence>
<proteinExistence type="inferred from homology"/>
<dbReference type="GO" id="GO:0005049">
    <property type="term" value="F:nuclear export signal receptor activity"/>
    <property type="evidence" value="ECO:0007669"/>
    <property type="project" value="InterPro"/>
</dbReference>
<dbReference type="GO" id="GO:0005634">
    <property type="term" value="C:nucleus"/>
    <property type="evidence" value="ECO:0007669"/>
    <property type="project" value="UniProtKB-SubCell"/>
</dbReference>
<sequence>MGCINEIMSKHCIPADYEGFLLQVFQDTFHLLQNLTKDNTKNASRNILAEVDDVYVEKFTDFLMLFVIHHLKRFESNAQFPILEFLALLFKYTFQQPTLDGFYSCLDVWNVFLDYLSYKLKNENNNYEMTLNKYKDVLLALSQEILRKLQFRYNQSDLEELDDEDLNDDCFTEWQSFLCQCLEIVSKVSELLPIEIFHLVFSIFEENLRIYFDLEQFLKPSLNNSPLELNVCGENECRRLHCSLRDLSSMLQALGRLVVYMIKTAAPLVLKVDFIEVHAQILATLKAFCYWLTQYVKETKDGNSESSIEKIIAEIAIANIKKRKTQIVVYRSMSNVLVLPWNNVAVDAQQLWPIRSSQHDLLIQSLCEPLRTACSRPNFFQDKLIQERSKPDILWVLQVMCGLIENVSDGSTRTKQVFYKSLQSTISFVESLFHLYLQHSDVTESILEFYLCSSSQLFGIQSRPSICAKNYAEFLDFIFHRKNQVMEFTLNESSSGCKVIEKLLQLLQQVVQEPSSHFKAFLPSTIELCLGQIYPFIAERPSSEVKPPLFELLHNILLHNYRYFFKVNVVNSLGESGNEKIENEQHFTKIMEAYGQSFLQPDIVLFKQNLFSLETLNNKWKLFYKGYFKSVMLFHFLSLLLKTLIYRTHNLLKEEIISTIYNMALVDFNCFYTVFLQQFLQSMENLDTNQKSSLLRNFKRDTDLHSFAESIQRFVSDLRYYCLCTNTSL</sequence>
<dbReference type="EMBL" id="BPLR01021500">
    <property type="protein sequence ID" value="GIX90391.1"/>
    <property type="molecule type" value="Genomic_DNA"/>
</dbReference>
<keyword evidence="6" id="KW-0653">Protein transport</keyword>
<dbReference type="GO" id="GO:0005737">
    <property type="term" value="C:cytoplasm"/>
    <property type="evidence" value="ECO:0007669"/>
    <property type="project" value="UniProtKB-SubCell"/>
</dbReference>
<evidence type="ECO:0000313" key="9">
    <source>
        <dbReference type="Proteomes" id="UP001054945"/>
    </source>
</evidence>
<keyword evidence="4" id="KW-0813">Transport</keyword>
<evidence type="ECO:0000256" key="3">
    <source>
        <dbReference type="ARBA" id="ARBA00009466"/>
    </source>
</evidence>
<evidence type="ECO:0000256" key="1">
    <source>
        <dbReference type="ARBA" id="ARBA00004123"/>
    </source>
</evidence>
<gene>
    <name evidence="8" type="primary">XPO6</name>
    <name evidence="8" type="ORF">CEXT_126471</name>
</gene>
<organism evidence="8 9">
    <name type="scientific">Caerostris extrusa</name>
    <name type="common">Bark spider</name>
    <name type="synonym">Caerostris bankana</name>
    <dbReference type="NCBI Taxonomy" id="172846"/>
    <lineage>
        <taxon>Eukaryota</taxon>
        <taxon>Metazoa</taxon>
        <taxon>Ecdysozoa</taxon>
        <taxon>Arthropoda</taxon>
        <taxon>Chelicerata</taxon>
        <taxon>Arachnida</taxon>
        <taxon>Araneae</taxon>
        <taxon>Araneomorphae</taxon>
        <taxon>Entelegynae</taxon>
        <taxon>Araneoidea</taxon>
        <taxon>Araneidae</taxon>
        <taxon>Caerostris</taxon>
    </lineage>
</organism>
<dbReference type="InterPro" id="IPR016024">
    <property type="entry name" value="ARM-type_fold"/>
</dbReference>
<dbReference type="PANTHER" id="PTHR21452:SF4">
    <property type="entry name" value="EXPORTIN-6"/>
    <property type="match status" value="1"/>
</dbReference>
<keyword evidence="5" id="KW-0963">Cytoplasm</keyword>
<keyword evidence="7" id="KW-0539">Nucleus</keyword>
<comment type="caution">
    <text evidence="8">The sequence shown here is derived from an EMBL/GenBank/DDBJ whole genome shotgun (WGS) entry which is preliminary data.</text>
</comment>
<dbReference type="PANTHER" id="PTHR21452">
    <property type="entry name" value="EXPORTIN-6"/>
    <property type="match status" value="1"/>
</dbReference>
<name>A0AAV4P058_CAEEX</name>
<dbReference type="InterPro" id="IPR040016">
    <property type="entry name" value="XPO6"/>
</dbReference>
<evidence type="ECO:0000256" key="2">
    <source>
        <dbReference type="ARBA" id="ARBA00004496"/>
    </source>
</evidence>
<protein>
    <submittedName>
        <fullName evidence="8">Exportin-6</fullName>
    </submittedName>
</protein>
<reference evidence="8 9" key="1">
    <citation type="submission" date="2021-06" db="EMBL/GenBank/DDBJ databases">
        <title>Caerostris extrusa draft genome.</title>
        <authorList>
            <person name="Kono N."/>
            <person name="Arakawa K."/>
        </authorList>
    </citation>
    <scope>NUCLEOTIDE SEQUENCE [LARGE SCALE GENOMIC DNA]</scope>
</reference>
<comment type="similarity">
    <text evidence="3">Belongs to the exportin family.</text>
</comment>
<evidence type="ECO:0000256" key="5">
    <source>
        <dbReference type="ARBA" id="ARBA00022490"/>
    </source>
</evidence>
<accession>A0AAV4P058</accession>
<dbReference type="GO" id="GO:0006611">
    <property type="term" value="P:protein export from nucleus"/>
    <property type="evidence" value="ECO:0007669"/>
    <property type="project" value="InterPro"/>
</dbReference>
<dbReference type="SUPFAM" id="SSF48371">
    <property type="entry name" value="ARM repeat"/>
    <property type="match status" value="1"/>
</dbReference>
<dbReference type="Proteomes" id="UP001054945">
    <property type="component" value="Unassembled WGS sequence"/>
</dbReference>
<dbReference type="AlphaFoldDB" id="A0AAV4P058"/>
<evidence type="ECO:0000256" key="4">
    <source>
        <dbReference type="ARBA" id="ARBA00022448"/>
    </source>
</evidence>
<comment type="subcellular location">
    <subcellularLocation>
        <location evidence="2">Cytoplasm</location>
    </subcellularLocation>
    <subcellularLocation>
        <location evidence="1">Nucleus</location>
    </subcellularLocation>
</comment>
<evidence type="ECO:0000313" key="8">
    <source>
        <dbReference type="EMBL" id="GIX90391.1"/>
    </source>
</evidence>
<evidence type="ECO:0000256" key="6">
    <source>
        <dbReference type="ARBA" id="ARBA00022927"/>
    </source>
</evidence>